<keyword evidence="3" id="KW-1185">Reference proteome</keyword>
<sequence>MSGVDAAPFHRLVDELTAALHSYVDTAVGVRAEFGSTEADEDPRLLALENRVGTLNARLYDLLHGELGMHPELTGMIWEGEEPGHPEEDERATVDEFHLGFVIGLPAEPTDQTAEAALGLIDNGGADLVERLIAAGFSVQEWGSSRGAPVGFDDEDPDGDDR</sequence>
<gene>
    <name evidence="2" type="ORF">HGA03_00195</name>
</gene>
<organism evidence="2 3">
    <name type="scientific">Cellulomonas denverensis</name>
    <dbReference type="NCBI Taxonomy" id="264297"/>
    <lineage>
        <taxon>Bacteria</taxon>
        <taxon>Bacillati</taxon>
        <taxon>Actinomycetota</taxon>
        <taxon>Actinomycetes</taxon>
        <taxon>Micrococcales</taxon>
        <taxon>Cellulomonadaceae</taxon>
        <taxon>Cellulomonas</taxon>
    </lineage>
</organism>
<evidence type="ECO:0000256" key="1">
    <source>
        <dbReference type="SAM" id="MobiDB-lite"/>
    </source>
</evidence>
<feature type="compositionally biased region" description="Acidic residues" evidence="1">
    <location>
        <begin position="152"/>
        <end position="162"/>
    </location>
</feature>
<dbReference type="EMBL" id="JAAXOX010000001">
    <property type="protein sequence ID" value="NKY21083.1"/>
    <property type="molecule type" value="Genomic_DNA"/>
</dbReference>
<evidence type="ECO:0000313" key="3">
    <source>
        <dbReference type="Proteomes" id="UP000581206"/>
    </source>
</evidence>
<comment type="caution">
    <text evidence="2">The sequence shown here is derived from an EMBL/GenBank/DDBJ whole genome shotgun (WGS) entry which is preliminary data.</text>
</comment>
<reference evidence="2 3" key="1">
    <citation type="submission" date="2020-04" db="EMBL/GenBank/DDBJ databases">
        <title>MicrobeNet Type strains.</title>
        <authorList>
            <person name="Nicholson A.C."/>
        </authorList>
    </citation>
    <scope>NUCLEOTIDE SEQUENCE [LARGE SCALE GENOMIC DNA]</scope>
    <source>
        <strain evidence="2 3">ATCC BAA-788</strain>
    </source>
</reference>
<protein>
    <submittedName>
        <fullName evidence="2">Uncharacterized protein</fullName>
    </submittedName>
</protein>
<feature type="region of interest" description="Disordered" evidence="1">
    <location>
        <begin position="143"/>
        <end position="162"/>
    </location>
</feature>
<proteinExistence type="predicted"/>
<evidence type="ECO:0000313" key="2">
    <source>
        <dbReference type="EMBL" id="NKY21083.1"/>
    </source>
</evidence>
<dbReference type="AlphaFoldDB" id="A0A7X6QXH3"/>
<accession>A0A7X6QXH3</accession>
<dbReference type="Proteomes" id="UP000581206">
    <property type="component" value="Unassembled WGS sequence"/>
</dbReference>
<name>A0A7X6QXH3_9CELL</name>